<proteinExistence type="predicted"/>
<evidence type="ECO:0000313" key="2">
    <source>
        <dbReference type="Proteomes" id="UP000620874"/>
    </source>
</evidence>
<dbReference type="InterPro" id="IPR020018">
    <property type="entry name" value="Motility-assoc_lipoprot_GldH"/>
</dbReference>
<name>A0ABR8Y9S6_9BACT</name>
<dbReference type="NCBIfam" id="TIGR03511">
    <property type="entry name" value="GldH_lipo"/>
    <property type="match status" value="1"/>
</dbReference>
<evidence type="ECO:0000313" key="1">
    <source>
        <dbReference type="EMBL" id="MBD8040966.1"/>
    </source>
</evidence>
<dbReference type="Pfam" id="PF14109">
    <property type="entry name" value="GldH_lipo"/>
    <property type="match status" value="1"/>
</dbReference>
<dbReference type="PROSITE" id="PS51257">
    <property type="entry name" value="PROKAR_LIPOPROTEIN"/>
    <property type="match status" value="1"/>
</dbReference>
<comment type="caution">
    <text evidence="1">The sequence shown here is derived from an EMBL/GenBank/DDBJ whole genome shotgun (WGS) entry which is preliminary data.</text>
</comment>
<organism evidence="1 2">
    <name type="scientific">Phocaeicola intestinalis</name>
    <dbReference type="NCBI Taxonomy" id="2762212"/>
    <lineage>
        <taxon>Bacteria</taxon>
        <taxon>Pseudomonadati</taxon>
        <taxon>Bacteroidota</taxon>
        <taxon>Bacteroidia</taxon>
        <taxon>Bacteroidales</taxon>
        <taxon>Bacteroidaceae</taxon>
        <taxon>Phocaeicola</taxon>
    </lineage>
</organism>
<reference evidence="1 2" key="1">
    <citation type="submission" date="2020-08" db="EMBL/GenBank/DDBJ databases">
        <title>A Genomic Blueprint of the Chicken Gut Microbiome.</title>
        <authorList>
            <person name="Gilroy R."/>
            <person name="Ravi A."/>
            <person name="Getino M."/>
            <person name="Pursley I."/>
            <person name="Horton D.L."/>
            <person name="Alikhan N.-F."/>
            <person name="Baker D."/>
            <person name="Gharbi K."/>
            <person name="Hall N."/>
            <person name="Watson M."/>
            <person name="Adriaenssens E.M."/>
            <person name="Foster-Nyarko E."/>
            <person name="Jarju S."/>
            <person name="Secka A."/>
            <person name="Antonio M."/>
            <person name="Oren A."/>
            <person name="Chaudhuri R."/>
            <person name="La Ragione R.M."/>
            <person name="Hildebrand F."/>
            <person name="Pallen M.J."/>
        </authorList>
    </citation>
    <scope>NUCLEOTIDE SEQUENCE [LARGE SCALE GENOMIC DNA]</scope>
    <source>
        <strain evidence="1 2">Sa1CVN1</strain>
    </source>
</reference>
<dbReference type="EMBL" id="JACSPP010000035">
    <property type="protein sequence ID" value="MBD8040966.1"/>
    <property type="molecule type" value="Genomic_DNA"/>
</dbReference>
<gene>
    <name evidence="1" type="ORF">H9625_11080</name>
</gene>
<accession>A0ABR8Y9S6</accession>
<dbReference type="Proteomes" id="UP000620874">
    <property type="component" value="Unassembled WGS sequence"/>
</dbReference>
<keyword evidence="1" id="KW-0449">Lipoprotein</keyword>
<protein>
    <submittedName>
        <fullName evidence="1">Gliding motility lipoprotein GldH</fullName>
    </submittedName>
</protein>
<keyword evidence="2" id="KW-1185">Reference proteome</keyword>
<dbReference type="RefSeq" id="WP_022039779.1">
    <property type="nucleotide sequence ID" value="NZ_JACSPP010000035.1"/>
</dbReference>
<sequence length="170" mass="19204">MKLLKLFSLSIITVLLTGCENNPTVFHRYQAIPIQGWKRKDTLSFTIPDTLTGNRYELEIGLRHTEMYPYRDLWIALIHPLDSFPPDTFHVELASSKGDWKGKGNAGSLYQYALSVGNITLTSADTLLQLVQVMKDSCLQGITDAGIRLSFTSRINTQKDKQQDSKSPKR</sequence>